<proteinExistence type="predicted"/>
<keyword evidence="2" id="KW-1185">Reference proteome</keyword>
<protein>
    <recommendedName>
        <fullName evidence="3">Restriction endonuclease</fullName>
    </recommendedName>
</protein>
<gene>
    <name evidence="1" type="ORF">GCM10011509_10780</name>
</gene>
<name>A0ABQ2F9H6_9MICO</name>
<reference evidence="2" key="1">
    <citation type="journal article" date="2019" name="Int. J. Syst. Evol. Microbiol.">
        <title>The Global Catalogue of Microorganisms (GCM) 10K type strain sequencing project: providing services to taxonomists for standard genome sequencing and annotation.</title>
        <authorList>
            <consortium name="The Broad Institute Genomics Platform"/>
            <consortium name="The Broad Institute Genome Sequencing Center for Infectious Disease"/>
            <person name="Wu L."/>
            <person name="Ma J."/>
        </authorList>
    </citation>
    <scope>NUCLEOTIDE SEQUENCE [LARGE SCALE GENOMIC DNA]</scope>
    <source>
        <strain evidence="2">CGMCC 1.5362</strain>
    </source>
</reference>
<sequence length="342" mass="37919">MPTVVIQPSLGNPDARRHWKDTMVRPVPLGRIDAALTEELRQEFIRMHPDNEARFWGMTANQDKGVDKLRTGDVVLFTGANHVQGIGEVGLVLRNAAVGDLLWKPHPDRGSYHNVYSLKSFTFTQIPYAEIWALPSFNTGDNFMGARFLTGTKADEILTGLDITTRTAAERERSAQQAEVERAAKVLGFVADEALHVESTEYVHPGGRMTVNRFEALLVRRYREHLGVETRRIRCDAGVTDMAIGTDDDLEIVEAKSNTSRLSVRTAIGQLLDYGYHIPGVRTFTILLPAQPEPSLESLCLRLGITLVYLDSEGHFTRCEAARGARVAMAALLAPLLEQATV</sequence>
<comment type="caution">
    <text evidence="1">The sequence shown here is derived from an EMBL/GenBank/DDBJ whole genome shotgun (WGS) entry which is preliminary data.</text>
</comment>
<dbReference type="RefSeq" id="WP_022920431.1">
    <property type="nucleotide sequence ID" value="NZ_BMLB01000002.1"/>
</dbReference>
<evidence type="ECO:0008006" key="3">
    <source>
        <dbReference type="Google" id="ProtNLM"/>
    </source>
</evidence>
<evidence type="ECO:0000313" key="2">
    <source>
        <dbReference type="Proteomes" id="UP000662111"/>
    </source>
</evidence>
<dbReference type="EMBL" id="BMLB01000002">
    <property type="protein sequence ID" value="GGK64227.1"/>
    <property type="molecule type" value="Genomic_DNA"/>
</dbReference>
<dbReference type="Proteomes" id="UP000662111">
    <property type="component" value="Unassembled WGS sequence"/>
</dbReference>
<accession>A0ABQ2F9H6</accession>
<evidence type="ECO:0000313" key="1">
    <source>
        <dbReference type="EMBL" id="GGK64227.1"/>
    </source>
</evidence>
<organism evidence="1 2">
    <name type="scientific">Ornithinimicrobium pekingense</name>
    <dbReference type="NCBI Taxonomy" id="384677"/>
    <lineage>
        <taxon>Bacteria</taxon>
        <taxon>Bacillati</taxon>
        <taxon>Actinomycetota</taxon>
        <taxon>Actinomycetes</taxon>
        <taxon>Micrococcales</taxon>
        <taxon>Ornithinimicrobiaceae</taxon>
        <taxon>Ornithinimicrobium</taxon>
    </lineage>
</organism>